<accession>A0ABD6HXT5</accession>
<evidence type="ECO:0000313" key="1">
    <source>
        <dbReference type="EMBL" id="MVF02879.1"/>
    </source>
</evidence>
<evidence type="ECO:0000313" key="2">
    <source>
        <dbReference type="Proteomes" id="UP000443014"/>
    </source>
</evidence>
<name>A0ABD6HXT5_SERMA</name>
<reference evidence="1 2" key="1">
    <citation type="submission" date="2019-11" db="EMBL/GenBank/DDBJ databases">
        <title>Whole genome sequence of a plant growth promoting strain Serratia marcescens BTL07 isolated from the rhizoplane of Chili (Capsicum annuum).</title>
        <authorList>
            <person name="Dutta S."/>
            <person name="Khatun A."/>
            <person name="Gupta D.R."/>
            <person name="Surovy M.Z."/>
            <person name="Rahman M.M."/>
            <person name="Mahmud N.U."/>
            <person name="Emes R."/>
            <person name="Warry A."/>
            <person name="West H."/>
            <person name="Clarke M.L."/>
            <person name="Islam M.T."/>
        </authorList>
    </citation>
    <scope>NUCLEOTIDE SEQUENCE [LARGE SCALE GENOMIC DNA]</scope>
    <source>
        <strain evidence="1 2">BTL07</strain>
    </source>
</reference>
<organism evidence="1 2">
    <name type="scientific">Serratia marcescens</name>
    <dbReference type="NCBI Taxonomy" id="615"/>
    <lineage>
        <taxon>Bacteria</taxon>
        <taxon>Pseudomonadati</taxon>
        <taxon>Pseudomonadota</taxon>
        <taxon>Gammaproteobacteria</taxon>
        <taxon>Enterobacterales</taxon>
        <taxon>Yersiniaceae</taxon>
        <taxon>Serratia</taxon>
    </lineage>
</organism>
<dbReference type="EMBL" id="WNKC01000001">
    <property type="protein sequence ID" value="MVF02879.1"/>
    <property type="molecule type" value="Genomic_DNA"/>
</dbReference>
<dbReference type="Proteomes" id="UP000443014">
    <property type="component" value="Unassembled WGS sequence"/>
</dbReference>
<gene>
    <name evidence="1" type="ORF">GMA22_06355</name>
</gene>
<protein>
    <submittedName>
        <fullName evidence="1">Uncharacterized protein</fullName>
    </submittedName>
</protein>
<dbReference type="RefSeq" id="WP_156865566.1">
    <property type="nucleotide sequence ID" value="NZ_WNKC01000001.1"/>
</dbReference>
<sequence length="126" mass="14233">MASLTLENKDISLPNMKTRIHTIQFSVNGRNYKALMQDINDIGLETKSKMHAFGIGGAEYFELFLEMKTEIIAAFAYLLATYIKNGKRLKIKYKDGQIESITAEGYGLDKAVKAVEKIESIHVRDN</sequence>
<comment type="caution">
    <text evidence="1">The sequence shown here is derived from an EMBL/GenBank/DDBJ whole genome shotgun (WGS) entry which is preliminary data.</text>
</comment>
<proteinExistence type="predicted"/>
<dbReference type="AlphaFoldDB" id="A0ABD6HXT5"/>